<protein>
    <submittedName>
        <fullName evidence="5">Putative membrane-anchored protein</fullName>
    </submittedName>
</protein>
<dbReference type="GO" id="GO:0005524">
    <property type="term" value="F:ATP binding"/>
    <property type="evidence" value="ECO:0007669"/>
    <property type="project" value="UniProtKB-KW"/>
</dbReference>
<evidence type="ECO:0000313" key="6">
    <source>
        <dbReference type="Proteomes" id="UP000551878"/>
    </source>
</evidence>
<dbReference type="NCBIfam" id="NF040608">
    <property type="entry name" value="division_SteA"/>
    <property type="match status" value="1"/>
</dbReference>
<evidence type="ECO:0000313" key="5">
    <source>
        <dbReference type="EMBL" id="MBB5173054.1"/>
    </source>
</evidence>
<dbReference type="InterPro" id="IPR047795">
    <property type="entry name" value="Put_SteA-like"/>
</dbReference>
<dbReference type="GO" id="GO:0016301">
    <property type="term" value="F:kinase activity"/>
    <property type="evidence" value="ECO:0007669"/>
    <property type="project" value="UniProtKB-KW"/>
</dbReference>
<dbReference type="RefSeq" id="WP_184663500.1">
    <property type="nucleotide sequence ID" value="NZ_JACHHB010000004.1"/>
</dbReference>
<dbReference type="EMBL" id="JACHHB010000004">
    <property type="protein sequence ID" value="MBB5173054.1"/>
    <property type="molecule type" value="Genomic_DNA"/>
</dbReference>
<dbReference type="GO" id="GO:0009229">
    <property type="term" value="P:thiamine diphosphate biosynthetic process"/>
    <property type="evidence" value="ECO:0007669"/>
    <property type="project" value="InterPro"/>
</dbReference>
<keyword evidence="4" id="KW-0067">ATP-binding</keyword>
<sequence>MTPIKGYGFYDQKTKRLIQTIPTGQIALIAHRDIDRLAAQELVGKNVRAVVNSKSSFSGEFPHRGLEVLFNHGIPVFDIVEEYGPKGLESVHSEYLLIENNALSVWRDGSWEEVSTLKAYDEMNYLKALSYAEQRKTDVFSCFADNTLTFAQQEVAPFRKSVHDLPQFEQLQYKKVLVVARHANYLKDLRAVFSTPAHRRVQSLQIVAVDGAADGLRQFGIIPDMIVGDMDSISDPALFPRTKFVAHSYKDGRSPGAEHLKRFGLQALAVPFLGVSEDLAIMLSAVSGAEVIYTLGCRNNMIDMLEKGRSGMASTVLTRMFAGDRVVDLSGYHLWKKHEMTTGVSERFSSHSPIRALSDEH</sequence>
<evidence type="ECO:0000256" key="4">
    <source>
        <dbReference type="ARBA" id="ARBA00022840"/>
    </source>
</evidence>
<dbReference type="AlphaFoldDB" id="A0A840QNV3"/>
<keyword evidence="1" id="KW-0808">Transferase</keyword>
<dbReference type="InterPro" id="IPR036759">
    <property type="entry name" value="TPK_catalytic_sf"/>
</dbReference>
<reference evidence="5 6" key="1">
    <citation type="submission" date="2020-08" db="EMBL/GenBank/DDBJ databases">
        <title>Genomic Encyclopedia of Type Strains, Phase IV (KMG-IV): sequencing the most valuable type-strain genomes for metagenomic binning, comparative biology and taxonomic classification.</title>
        <authorList>
            <person name="Goeker M."/>
        </authorList>
    </citation>
    <scope>NUCLEOTIDE SEQUENCE [LARGE SCALE GENOMIC DNA]</scope>
    <source>
        <strain evidence="5 6">DSM 24696</strain>
    </source>
</reference>
<name>A0A840QNV3_9BACI</name>
<keyword evidence="3" id="KW-0418">Kinase</keyword>
<dbReference type="GO" id="GO:0004788">
    <property type="term" value="F:thiamine diphosphokinase activity"/>
    <property type="evidence" value="ECO:0007669"/>
    <property type="project" value="InterPro"/>
</dbReference>
<evidence type="ECO:0000256" key="1">
    <source>
        <dbReference type="ARBA" id="ARBA00022679"/>
    </source>
</evidence>
<gene>
    <name evidence="5" type="ORF">HNQ41_001217</name>
</gene>
<organism evidence="5 6">
    <name type="scientific">Texcoconibacillus texcoconensis</name>
    <dbReference type="NCBI Taxonomy" id="1095777"/>
    <lineage>
        <taxon>Bacteria</taxon>
        <taxon>Bacillati</taxon>
        <taxon>Bacillota</taxon>
        <taxon>Bacilli</taxon>
        <taxon>Bacillales</taxon>
        <taxon>Bacillaceae</taxon>
        <taxon>Texcoconibacillus</taxon>
    </lineage>
</organism>
<keyword evidence="2" id="KW-0547">Nucleotide-binding</keyword>
<evidence type="ECO:0000256" key="3">
    <source>
        <dbReference type="ARBA" id="ARBA00022777"/>
    </source>
</evidence>
<proteinExistence type="predicted"/>
<accession>A0A840QNV3</accession>
<evidence type="ECO:0000256" key="2">
    <source>
        <dbReference type="ARBA" id="ARBA00022741"/>
    </source>
</evidence>
<keyword evidence="6" id="KW-1185">Reference proteome</keyword>
<dbReference type="Proteomes" id="UP000551878">
    <property type="component" value="Unassembled WGS sequence"/>
</dbReference>
<dbReference type="Gene3D" id="3.40.50.10240">
    <property type="entry name" value="Thiamin pyrophosphokinase, catalytic domain"/>
    <property type="match status" value="1"/>
</dbReference>
<comment type="caution">
    <text evidence="5">The sequence shown here is derived from an EMBL/GenBank/DDBJ whole genome shotgun (WGS) entry which is preliminary data.</text>
</comment>
<dbReference type="SUPFAM" id="SSF63999">
    <property type="entry name" value="Thiamin pyrophosphokinase, catalytic domain"/>
    <property type="match status" value="1"/>
</dbReference>